<keyword evidence="3 5" id="KW-0408">Iron</keyword>
<feature type="binding site" evidence="5">
    <location>
        <position position="216"/>
    </location>
    <ligand>
        <name>isopentenyl diphosphate</name>
        <dbReference type="ChEBI" id="CHEBI:128769"/>
    </ligand>
</feature>
<dbReference type="Proteomes" id="UP001500399">
    <property type="component" value="Unassembled WGS sequence"/>
</dbReference>
<feature type="binding site" evidence="5">
    <location>
        <position position="188"/>
    </location>
    <ligand>
        <name>[4Fe-4S] cluster</name>
        <dbReference type="ChEBI" id="CHEBI:49883"/>
    </ligand>
</feature>
<dbReference type="Gene3D" id="3.40.50.11270">
    <property type="match status" value="1"/>
</dbReference>
<dbReference type="NCBIfam" id="TIGR00216">
    <property type="entry name" value="ispH_lytB"/>
    <property type="match status" value="1"/>
</dbReference>
<evidence type="ECO:0000256" key="2">
    <source>
        <dbReference type="ARBA" id="ARBA00022723"/>
    </source>
</evidence>
<comment type="function">
    <text evidence="5">Catalyzes the conversion of 1-hydroxy-2-methyl-2-(E)-butenyl 4-diphosphate (HMBPP) into a mixture of isopentenyl diphosphate (IPP) and dimethylallyl diphosphate (DMAPP). Acts in the terminal step of the DOXP/MEP pathway for isoprenoid precursor biosynthesis.</text>
</comment>
<keyword evidence="1 5" id="KW-0004">4Fe-4S</keyword>
<feature type="binding site" evidence="5">
    <location>
        <position position="72"/>
    </location>
    <ligand>
        <name>(2E)-4-hydroxy-3-methylbut-2-enyl diphosphate</name>
        <dbReference type="ChEBI" id="CHEBI:128753"/>
    </ligand>
</feature>
<dbReference type="Gene3D" id="3.40.1010.20">
    <property type="entry name" value="4-hydroxy-3-methylbut-2-enyl diphosphate reductase, catalytic domain"/>
    <property type="match status" value="2"/>
</dbReference>
<protein>
    <recommendedName>
        <fullName evidence="5">4-hydroxy-3-methylbut-2-enyl diphosphate reductase</fullName>
        <shortName evidence="5">HMBPP reductase</shortName>
        <ecNumber evidence="5">1.17.7.4</ecNumber>
    </recommendedName>
</protein>
<evidence type="ECO:0000256" key="1">
    <source>
        <dbReference type="ARBA" id="ARBA00022485"/>
    </source>
</evidence>
<comment type="cofactor">
    <cofactor evidence="5">
        <name>[4Fe-4S] cluster</name>
        <dbReference type="ChEBI" id="CHEBI:49883"/>
    </cofactor>
    <text evidence="5">Binds 1 [4Fe-4S] cluster per subunit.</text>
</comment>
<feature type="binding site" evidence="5">
    <location>
        <position position="259"/>
    </location>
    <ligand>
        <name>isopentenyl diphosphate</name>
        <dbReference type="ChEBI" id="CHEBI:128769"/>
    </ligand>
</feature>
<sequence length="276" mass="30406">MEVILAEHLGFCYGVKRAIEIARENASPNGTSSTLGPIIHNPQMVERLKNEGVGTVGSLDEMKDGLVIIRSHGVGPKVYEDAESRGLELVDATCPHVKKAQLSAKLLSEEGYTVVIIGEKNHPEVKSIFEWTARGAYIIETEAEAEKLPRIGKLGIVSQTTFSAERFQRIVSRLLEKSREIKILRTICTATDLRQTAALELAEKVDMMLVIGGKNSANTSRLAQICATKCKTYHIETVAELQDDWMKGVNKIGITAGASTPDWIIKEVYKQCQNRA</sequence>
<evidence type="ECO:0000256" key="3">
    <source>
        <dbReference type="ARBA" id="ARBA00023004"/>
    </source>
</evidence>
<dbReference type="InterPro" id="IPR003451">
    <property type="entry name" value="LytB/IspH"/>
</dbReference>
<feature type="binding site" evidence="5">
    <location>
        <position position="218"/>
    </location>
    <ligand>
        <name>isopentenyl diphosphate</name>
        <dbReference type="ChEBI" id="CHEBI:128769"/>
    </ligand>
</feature>
<feature type="binding site" evidence="5">
    <location>
        <position position="218"/>
    </location>
    <ligand>
        <name>(2E)-4-hydroxy-3-methylbut-2-enyl diphosphate</name>
        <dbReference type="ChEBI" id="CHEBI:128753"/>
    </ligand>
</feature>
<feature type="binding site" evidence="5">
    <location>
        <position position="122"/>
    </location>
    <ligand>
        <name>isopentenyl diphosphate</name>
        <dbReference type="ChEBI" id="CHEBI:128769"/>
    </ligand>
</feature>
<feature type="binding site" evidence="5">
    <location>
        <position position="40"/>
    </location>
    <ligand>
        <name>dimethylallyl diphosphate</name>
        <dbReference type="ChEBI" id="CHEBI:57623"/>
    </ligand>
</feature>
<dbReference type="RefSeq" id="WP_304988254.1">
    <property type="nucleotide sequence ID" value="NZ_BAAACR010000004.1"/>
</dbReference>
<feature type="binding site" evidence="5">
    <location>
        <position position="216"/>
    </location>
    <ligand>
        <name>dimethylallyl diphosphate</name>
        <dbReference type="ChEBI" id="CHEBI:57623"/>
    </ligand>
</feature>
<comment type="pathway">
    <text evidence="5">Isoprenoid biosynthesis; isopentenyl diphosphate biosynthesis via DXP pathway; isopentenyl diphosphate from 1-deoxy-D-xylulose 5-phosphate: step 6/6.</text>
</comment>
<accession>A0ABN0SZB5</accession>
<evidence type="ECO:0000256" key="4">
    <source>
        <dbReference type="ARBA" id="ARBA00023014"/>
    </source>
</evidence>
<comment type="pathway">
    <text evidence="5">Isoprenoid biosynthesis; dimethylallyl diphosphate biosynthesis; dimethylallyl diphosphate from (2E)-4-hydroxy-3-methylbutenyl diphosphate: step 1/1.</text>
</comment>
<feature type="binding site" evidence="5">
    <location>
        <position position="122"/>
    </location>
    <ligand>
        <name>(2E)-4-hydroxy-3-methylbut-2-enyl diphosphate</name>
        <dbReference type="ChEBI" id="CHEBI:128753"/>
    </ligand>
</feature>
<feature type="binding site" evidence="5">
    <location>
        <position position="216"/>
    </location>
    <ligand>
        <name>(2E)-4-hydroxy-3-methylbut-2-enyl diphosphate</name>
        <dbReference type="ChEBI" id="CHEBI:128753"/>
    </ligand>
</feature>
<dbReference type="HAMAP" id="MF_00191">
    <property type="entry name" value="IspH"/>
    <property type="match status" value="1"/>
</dbReference>
<dbReference type="NCBIfam" id="NF002187">
    <property type="entry name" value="PRK01045.1-1"/>
    <property type="match status" value="1"/>
</dbReference>
<evidence type="ECO:0000313" key="6">
    <source>
        <dbReference type="EMBL" id="GAA0207314.1"/>
    </source>
</evidence>
<evidence type="ECO:0000256" key="5">
    <source>
        <dbReference type="HAMAP-Rule" id="MF_00191"/>
    </source>
</evidence>
<feature type="active site" description="Proton donor" evidence="5">
    <location>
        <position position="124"/>
    </location>
</feature>
<keyword evidence="2 5" id="KW-0479">Metal-binding</keyword>
<comment type="catalytic activity">
    <reaction evidence="5">
        <text>isopentenyl diphosphate + 2 oxidized [2Fe-2S]-[ferredoxin] + H2O = (2E)-4-hydroxy-3-methylbut-2-enyl diphosphate + 2 reduced [2Fe-2S]-[ferredoxin] + 2 H(+)</text>
        <dbReference type="Rhea" id="RHEA:24488"/>
        <dbReference type="Rhea" id="RHEA-COMP:10000"/>
        <dbReference type="Rhea" id="RHEA-COMP:10001"/>
        <dbReference type="ChEBI" id="CHEBI:15377"/>
        <dbReference type="ChEBI" id="CHEBI:15378"/>
        <dbReference type="ChEBI" id="CHEBI:33737"/>
        <dbReference type="ChEBI" id="CHEBI:33738"/>
        <dbReference type="ChEBI" id="CHEBI:128753"/>
        <dbReference type="ChEBI" id="CHEBI:128769"/>
        <dbReference type="EC" id="1.17.7.4"/>
    </reaction>
</comment>
<feature type="binding site" evidence="5">
    <location>
        <position position="259"/>
    </location>
    <ligand>
        <name>dimethylallyl diphosphate</name>
        <dbReference type="ChEBI" id="CHEBI:57623"/>
    </ligand>
</feature>
<dbReference type="PANTHER" id="PTHR30426">
    <property type="entry name" value="4-HYDROXY-3-METHYLBUT-2-ENYL DIPHOSPHATE REDUCTASE"/>
    <property type="match status" value="1"/>
</dbReference>
<feature type="binding site" evidence="5">
    <location>
        <position position="94"/>
    </location>
    <ligand>
        <name>[4Fe-4S] cluster</name>
        <dbReference type="ChEBI" id="CHEBI:49883"/>
    </ligand>
</feature>
<dbReference type="EC" id="1.17.7.4" evidence="5"/>
<dbReference type="CDD" id="cd13944">
    <property type="entry name" value="lytB_ispH"/>
    <property type="match status" value="1"/>
</dbReference>
<keyword evidence="7" id="KW-1185">Reference proteome</keyword>
<name>A0ABN0SZB5_9FIRM</name>
<comment type="catalytic activity">
    <reaction evidence="5">
        <text>dimethylallyl diphosphate + 2 oxidized [2Fe-2S]-[ferredoxin] + H2O = (2E)-4-hydroxy-3-methylbut-2-enyl diphosphate + 2 reduced [2Fe-2S]-[ferredoxin] + 2 H(+)</text>
        <dbReference type="Rhea" id="RHEA:24825"/>
        <dbReference type="Rhea" id="RHEA-COMP:10000"/>
        <dbReference type="Rhea" id="RHEA-COMP:10001"/>
        <dbReference type="ChEBI" id="CHEBI:15377"/>
        <dbReference type="ChEBI" id="CHEBI:15378"/>
        <dbReference type="ChEBI" id="CHEBI:33737"/>
        <dbReference type="ChEBI" id="CHEBI:33738"/>
        <dbReference type="ChEBI" id="CHEBI:57623"/>
        <dbReference type="ChEBI" id="CHEBI:128753"/>
        <dbReference type="EC" id="1.17.7.4"/>
    </reaction>
</comment>
<feature type="binding site" evidence="5">
    <location>
        <position position="259"/>
    </location>
    <ligand>
        <name>(2E)-4-hydroxy-3-methylbut-2-enyl diphosphate</name>
        <dbReference type="ChEBI" id="CHEBI:128753"/>
    </ligand>
</feature>
<proteinExistence type="inferred from homology"/>
<feature type="binding site" evidence="5">
    <location>
        <position position="72"/>
    </location>
    <ligand>
        <name>dimethylallyl diphosphate</name>
        <dbReference type="ChEBI" id="CHEBI:57623"/>
    </ligand>
</feature>
<evidence type="ECO:0000313" key="7">
    <source>
        <dbReference type="Proteomes" id="UP001500399"/>
    </source>
</evidence>
<feature type="binding site" evidence="5">
    <location>
        <position position="72"/>
    </location>
    <ligand>
        <name>isopentenyl diphosphate</name>
        <dbReference type="ChEBI" id="CHEBI:128769"/>
    </ligand>
</feature>
<dbReference type="PANTHER" id="PTHR30426:SF0">
    <property type="entry name" value="4-HYDROXY-3-METHYLBUT-2-ENYL DIPHOSPHATE REDUCTASE"/>
    <property type="match status" value="1"/>
</dbReference>
<gene>
    <name evidence="5 6" type="primary">ispH</name>
    <name evidence="6" type="ORF">GCM10008919_08230</name>
</gene>
<feature type="binding site" evidence="5">
    <location>
        <position position="122"/>
    </location>
    <ligand>
        <name>dimethylallyl diphosphate</name>
        <dbReference type="ChEBI" id="CHEBI:57623"/>
    </ligand>
</feature>
<feature type="binding site" evidence="5">
    <location>
        <position position="40"/>
    </location>
    <ligand>
        <name>isopentenyl diphosphate</name>
        <dbReference type="ChEBI" id="CHEBI:128769"/>
    </ligand>
</feature>
<feature type="binding site" evidence="5">
    <location>
        <position position="160"/>
    </location>
    <ligand>
        <name>(2E)-4-hydroxy-3-methylbut-2-enyl diphosphate</name>
        <dbReference type="ChEBI" id="CHEBI:128753"/>
    </ligand>
</feature>
<comment type="similarity">
    <text evidence="5">Belongs to the IspH family.</text>
</comment>
<comment type="caution">
    <text evidence="5">Lacks conserved residue(s) required for the propagation of feature annotation.</text>
</comment>
<feature type="binding site" evidence="5">
    <location>
        <position position="218"/>
    </location>
    <ligand>
        <name>dimethylallyl diphosphate</name>
        <dbReference type="ChEBI" id="CHEBI:57623"/>
    </ligand>
</feature>
<dbReference type="Pfam" id="PF02401">
    <property type="entry name" value="LYTB"/>
    <property type="match status" value="1"/>
</dbReference>
<dbReference type="EMBL" id="BAAACR010000004">
    <property type="protein sequence ID" value="GAA0207314.1"/>
    <property type="molecule type" value="Genomic_DNA"/>
</dbReference>
<feature type="binding site" evidence="5">
    <location>
        <position position="40"/>
    </location>
    <ligand>
        <name>(2E)-4-hydroxy-3-methylbut-2-enyl diphosphate</name>
        <dbReference type="ChEBI" id="CHEBI:128753"/>
    </ligand>
</feature>
<keyword evidence="4 5" id="KW-0411">Iron-sulfur</keyword>
<organism evidence="6 7">
    <name type="scientific">Selenomonas dianae</name>
    <dbReference type="NCBI Taxonomy" id="135079"/>
    <lineage>
        <taxon>Bacteria</taxon>
        <taxon>Bacillati</taxon>
        <taxon>Bacillota</taxon>
        <taxon>Negativicutes</taxon>
        <taxon>Selenomonadales</taxon>
        <taxon>Selenomonadaceae</taxon>
        <taxon>Selenomonas</taxon>
    </lineage>
</organism>
<keyword evidence="5" id="KW-0414">Isoprene biosynthesis</keyword>
<feature type="binding site" evidence="5">
    <location>
        <position position="12"/>
    </location>
    <ligand>
        <name>[4Fe-4S] cluster</name>
        <dbReference type="ChEBI" id="CHEBI:49883"/>
    </ligand>
</feature>
<comment type="caution">
    <text evidence="6">The sequence shown here is derived from an EMBL/GenBank/DDBJ whole genome shotgun (WGS) entry which is preliminary data.</text>
</comment>
<keyword evidence="5" id="KW-0560">Oxidoreductase</keyword>
<reference evidence="6 7" key="1">
    <citation type="journal article" date="2019" name="Int. J. Syst. Evol. Microbiol.">
        <title>The Global Catalogue of Microorganisms (GCM) 10K type strain sequencing project: providing services to taxonomists for standard genome sequencing and annotation.</title>
        <authorList>
            <consortium name="The Broad Institute Genomics Platform"/>
            <consortium name="The Broad Institute Genome Sequencing Center for Infectious Disease"/>
            <person name="Wu L."/>
            <person name="Ma J."/>
        </authorList>
    </citation>
    <scope>NUCLEOTIDE SEQUENCE [LARGE SCALE GENOMIC DNA]</scope>
    <source>
        <strain evidence="6 7">JCM 8542</strain>
    </source>
</reference>